<accession>A0ABU7PL29</accession>
<evidence type="ECO:0000313" key="2">
    <source>
        <dbReference type="Proteomes" id="UP001344658"/>
    </source>
</evidence>
<reference evidence="1 2" key="1">
    <citation type="submission" date="2023-12" db="EMBL/GenBank/DDBJ databases">
        <title>Streptomyces sp. V4-01.</title>
        <authorList>
            <person name="Somphong A."/>
            <person name="Phongsopitanun W."/>
        </authorList>
    </citation>
    <scope>NUCLEOTIDE SEQUENCE [LARGE SCALE GENOMIC DNA]</scope>
    <source>
        <strain evidence="1 2">V4-01</strain>
    </source>
</reference>
<gene>
    <name evidence="1" type="ORF">V2S66_31560</name>
</gene>
<protein>
    <submittedName>
        <fullName evidence="1">Uncharacterized protein</fullName>
    </submittedName>
</protein>
<sequence>MTTTLCTYAEDTAPGAGCIKAAGHDGAHAVLPGEPDDGYCPAEYPDPDGLGYVGHLCDRLTGHPGEHGVTVDLGTRKLTLRWDNPDRAAEALASRRPEAAILRQAADRILAHPGPHTDALQPDAPGFWWDTRDRDAAAVLLLQWADEIHPA</sequence>
<comment type="caution">
    <text evidence="1">The sequence shown here is derived from an EMBL/GenBank/DDBJ whole genome shotgun (WGS) entry which is preliminary data.</text>
</comment>
<proteinExistence type="predicted"/>
<dbReference type="Proteomes" id="UP001344658">
    <property type="component" value="Unassembled WGS sequence"/>
</dbReference>
<dbReference type="RefSeq" id="WP_330800190.1">
    <property type="nucleotide sequence ID" value="NZ_JAZEWV010000046.1"/>
</dbReference>
<keyword evidence="2" id="KW-1185">Reference proteome</keyword>
<dbReference type="EMBL" id="JAZEWV010000046">
    <property type="protein sequence ID" value="MEE4546490.1"/>
    <property type="molecule type" value="Genomic_DNA"/>
</dbReference>
<name>A0ABU7PL29_9ACTN</name>
<organism evidence="1 2">
    <name type="scientific">Actinacidiphila polyblastidii</name>
    <dbReference type="NCBI Taxonomy" id="3110430"/>
    <lineage>
        <taxon>Bacteria</taxon>
        <taxon>Bacillati</taxon>
        <taxon>Actinomycetota</taxon>
        <taxon>Actinomycetes</taxon>
        <taxon>Kitasatosporales</taxon>
        <taxon>Streptomycetaceae</taxon>
        <taxon>Actinacidiphila</taxon>
    </lineage>
</organism>
<evidence type="ECO:0000313" key="1">
    <source>
        <dbReference type="EMBL" id="MEE4546490.1"/>
    </source>
</evidence>